<organism evidence="3 4">
    <name type="scientific">Streptomyces wadayamensis</name>
    <dbReference type="NCBI Taxonomy" id="141454"/>
    <lineage>
        <taxon>Bacteria</taxon>
        <taxon>Bacillati</taxon>
        <taxon>Actinomycetota</taxon>
        <taxon>Actinomycetes</taxon>
        <taxon>Kitasatosporales</taxon>
        <taxon>Streptomycetaceae</taxon>
        <taxon>Streptomyces</taxon>
    </lineage>
</organism>
<reference evidence="3 4" key="1">
    <citation type="submission" date="2014-03" db="EMBL/GenBank/DDBJ databases">
        <title>Genome Sequence of Streptomyces wadayamensis A23 strain, an endophytic actinobacteria from Citrus reticulata.</title>
        <authorList>
            <person name="de Oliveira L.G."/>
            <person name="Tormet G.D."/>
            <person name="Marcon J."/>
            <person name="Samborsky M."/>
            <person name="Araujo W.L."/>
            <person name="de Azevedo J.L."/>
        </authorList>
    </citation>
    <scope>NUCLEOTIDE SEQUENCE [LARGE SCALE GENOMIC DNA]</scope>
    <source>
        <strain evidence="3 4">A23</strain>
    </source>
</reference>
<sequence length="365" mass="41300">MPAFPHSTARAQTTSVPEALALPVIEQAFPRHRHEYWPKLQVESRAWLLEKRLMPADKVTRYADELRYTDLIAGYYVGAPRDVISAISDFSTWFFVWDDQHDRDAVHGRRTAWYRLSAELHTALDAPGDHLAHPEPLVAAFAETVHRLNGFLGPAWNERFARHFHAIVGAYDQEFENRVTKVTPKVAEYIELRRHTFGHSVWIDLLEPTAGREIPADLRTSGPFLAAARHCQDFSAWYNDLCSLPKELAGDDQHNLGISLIHHEGLSLEEAVVEVRKRVENCVTEFEVAEKELRELLAGHLAALPGGAGTAEARSVAEAVGSAVFNMRNWFSSVYWFHHESGRYRVDSWDDRSTPPYVSDLAGDA</sequence>
<comment type="caution">
    <text evidence="3">The sequence shown here is derived from an EMBL/GenBank/DDBJ whole genome shotgun (WGS) entry which is preliminary data.</text>
</comment>
<dbReference type="Proteomes" id="UP000027443">
    <property type="component" value="Unassembled WGS sequence"/>
</dbReference>
<keyword evidence="2" id="KW-0460">Magnesium</keyword>
<dbReference type="PANTHER" id="PTHR35201">
    <property type="entry name" value="TERPENE SYNTHASE"/>
    <property type="match status" value="1"/>
</dbReference>
<dbReference type="SFLD" id="SFLDG01020">
    <property type="entry name" value="Terpene_Cyclase_Like_2"/>
    <property type="match status" value="1"/>
</dbReference>
<dbReference type="RefSeq" id="WP_165397867.1">
    <property type="nucleotide sequence ID" value="NZ_JHDU01000001.1"/>
</dbReference>
<evidence type="ECO:0000313" key="3">
    <source>
        <dbReference type="EMBL" id="KDR64760.1"/>
    </source>
</evidence>
<dbReference type="PANTHER" id="PTHR35201:SF4">
    <property type="entry name" value="BETA-PINACENE SYNTHASE-RELATED"/>
    <property type="match status" value="1"/>
</dbReference>
<dbReference type="Pfam" id="PF19086">
    <property type="entry name" value="Terpene_syn_C_2"/>
    <property type="match status" value="1"/>
</dbReference>
<keyword evidence="2" id="KW-0479">Metal-binding</keyword>
<dbReference type="InterPro" id="IPR008949">
    <property type="entry name" value="Isoprenoid_synthase_dom_sf"/>
</dbReference>
<evidence type="ECO:0000313" key="4">
    <source>
        <dbReference type="Proteomes" id="UP000027443"/>
    </source>
</evidence>
<dbReference type="SUPFAM" id="SSF48576">
    <property type="entry name" value="Terpenoid synthases"/>
    <property type="match status" value="1"/>
</dbReference>
<accession>A0ABR4SHX6</accession>
<keyword evidence="4" id="KW-1185">Reference proteome</keyword>
<dbReference type="SFLD" id="SFLDS00005">
    <property type="entry name" value="Isoprenoid_Synthase_Type_I"/>
    <property type="match status" value="1"/>
</dbReference>
<dbReference type="Gene3D" id="1.10.600.10">
    <property type="entry name" value="Farnesyl Diphosphate Synthase"/>
    <property type="match status" value="1"/>
</dbReference>
<evidence type="ECO:0000256" key="1">
    <source>
        <dbReference type="ARBA" id="ARBA00023239"/>
    </source>
</evidence>
<proteinExistence type="inferred from homology"/>
<dbReference type="EC" id="4.2.3.-" evidence="2"/>
<comment type="similarity">
    <text evidence="2">Belongs to the terpene synthase family.</text>
</comment>
<keyword evidence="1 2" id="KW-0456">Lyase</keyword>
<dbReference type="EMBL" id="JHDU01000001">
    <property type="protein sequence ID" value="KDR64760.1"/>
    <property type="molecule type" value="Genomic_DNA"/>
</dbReference>
<evidence type="ECO:0000256" key="2">
    <source>
        <dbReference type="RuleBase" id="RU366034"/>
    </source>
</evidence>
<comment type="cofactor">
    <cofactor evidence="2">
        <name>Mg(2+)</name>
        <dbReference type="ChEBI" id="CHEBI:18420"/>
    </cofactor>
</comment>
<protein>
    <recommendedName>
        <fullName evidence="2">Terpene synthase</fullName>
        <ecNumber evidence="2">4.2.3.-</ecNumber>
    </recommendedName>
</protein>
<name>A0ABR4SHX6_9ACTN</name>
<gene>
    <name evidence="3" type="ORF">DC60_16265</name>
</gene>
<dbReference type="InterPro" id="IPR034686">
    <property type="entry name" value="Terpene_cyclase-like_2"/>
</dbReference>